<protein>
    <submittedName>
        <fullName evidence="3">Predicted DNA-binding transcriptional regulator YafY, contains an HTH and WYL domains</fullName>
    </submittedName>
</protein>
<name>A0A1G9YAY3_9SPHI</name>
<feature type="domain" description="WYL" evidence="1">
    <location>
        <begin position="119"/>
        <end position="186"/>
    </location>
</feature>
<evidence type="ECO:0000313" key="4">
    <source>
        <dbReference type="Proteomes" id="UP000199226"/>
    </source>
</evidence>
<dbReference type="RefSeq" id="WP_090706888.1">
    <property type="nucleotide sequence ID" value="NZ_FNHH01000037.1"/>
</dbReference>
<evidence type="ECO:0000259" key="1">
    <source>
        <dbReference type="Pfam" id="PF13280"/>
    </source>
</evidence>
<feature type="domain" description="WCX" evidence="2">
    <location>
        <begin position="220"/>
        <end position="295"/>
    </location>
</feature>
<dbReference type="Proteomes" id="UP000199226">
    <property type="component" value="Unassembled WGS sequence"/>
</dbReference>
<organism evidence="3 4">
    <name type="scientific">Daejeonella rubra</name>
    <dbReference type="NCBI Taxonomy" id="990371"/>
    <lineage>
        <taxon>Bacteria</taxon>
        <taxon>Pseudomonadati</taxon>
        <taxon>Bacteroidota</taxon>
        <taxon>Sphingobacteriia</taxon>
        <taxon>Sphingobacteriales</taxon>
        <taxon>Sphingobacteriaceae</taxon>
        <taxon>Daejeonella</taxon>
    </lineage>
</organism>
<keyword evidence="3" id="KW-0238">DNA-binding</keyword>
<dbReference type="Pfam" id="PF13280">
    <property type="entry name" value="WYL"/>
    <property type="match status" value="1"/>
</dbReference>
<proteinExistence type="predicted"/>
<gene>
    <name evidence="3" type="ORF">SAMN05421813_1377</name>
</gene>
<dbReference type="STRING" id="990371.SAMN05421813_1377"/>
<keyword evidence="4" id="KW-1185">Reference proteome</keyword>
<dbReference type="PROSITE" id="PS52050">
    <property type="entry name" value="WYL"/>
    <property type="match status" value="1"/>
</dbReference>
<dbReference type="PANTHER" id="PTHR34580:SF9">
    <property type="entry name" value="SLL5097 PROTEIN"/>
    <property type="match status" value="1"/>
</dbReference>
<dbReference type="PANTHER" id="PTHR34580">
    <property type="match status" value="1"/>
</dbReference>
<evidence type="ECO:0000313" key="3">
    <source>
        <dbReference type="EMBL" id="SDN06170.1"/>
    </source>
</evidence>
<dbReference type="EMBL" id="FNHH01000037">
    <property type="protein sequence ID" value="SDN06170.1"/>
    <property type="molecule type" value="Genomic_DNA"/>
</dbReference>
<dbReference type="Pfam" id="PF25583">
    <property type="entry name" value="WCX"/>
    <property type="match status" value="1"/>
</dbReference>
<dbReference type="OrthoDB" id="43316at2"/>
<dbReference type="AlphaFoldDB" id="A0A1G9YAY3"/>
<dbReference type="GO" id="GO:0003677">
    <property type="term" value="F:DNA binding"/>
    <property type="evidence" value="ECO:0007669"/>
    <property type="project" value="UniProtKB-KW"/>
</dbReference>
<dbReference type="InterPro" id="IPR057727">
    <property type="entry name" value="WCX_dom"/>
</dbReference>
<accession>A0A1G9YAY3</accession>
<reference evidence="4" key="1">
    <citation type="submission" date="2016-10" db="EMBL/GenBank/DDBJ databases">
        <authorList>
            <person name="Varghese N."/>
            <person name="Submissions S."/>
        </authorList>
    </citation>
    <scope>NUCLEOTIDE SEQUENCE [LARGE SCALE GENOMIC DNA]</scope>
    <source>
        <strain evidence="4">DSM 24536</strain>
    </source>
</reference>
<evidence type="ECO:0000259" key="2">
    <source>
        <dbReference type="Pfam" id="PF25583"/>
    </source>
</evidence>
<dbReference type="InterPro" id="IPR051534">
    <property type="entry name" value="CBASS_pafABC_assoc_protein"/>
</dbReference>
<dbReference type="InterPro" id="IPR026881">
    <property type="entry name" value="WYL_dom"/>
</dbReference>
<sequence>MSQRETLLRYSAIIKKLRSGPANFKDIQTYLDKESEMQGYELKTSLRTFQRDLDDVRSLFQIDIRYDFSGKKYRIENTDNEEYNERILDAFDTINALHLNEGVSRFLDFEKRRASGLEHFHGILHAIKNRFQLNFTYQSFWQDEAFLRKTNPYLLKEFKGRWYLIAEDLNKEEVKTYALDRVRSLEFTKKRFTNPAGFDPKERFRNSFGIINSVSGSVPENVVLSFDHYQGKYVKTQKLHPSQKILIDNETEFRVQLKVYIAFDLVKELLSYGSALKVIEPLFLINQMKEAHKAAFEKYSD</sequence>